<dbReference type="Gene3D" id="1.10.287.130">
    <property type="match status" value="1"/>
</dbReference>
<feature type="domain" description="Histidine kinase" evidence="15">
    <location>
        <begin position="264"/>
        <end position="477"/>
    </location>
</feature>
<evidence type="ECO:0000259" key="15">
    <source>
        <dbReference type="PROSITE" id="PS50109"/>
    </source>
</evidence>
<keyword evidence="12" id="KW-0902">Two-component regulatory system</keyword>
<keyword evidence="7 14" id="KW-0812">Transmembrane</keyword>
<dbReference type="GO" id="GO:0005886">
    <property type="term" value="C:plasma membrane"/>
    <property type="evidence" value="ECO:0007669"/>
    <property type="project" value="UniProtKB-SubCell"/>
</dbReference>
<dbReference type="SMART" id="SM00388">
    <property type="entry name" value="HisKA"/>
    <property type="match status" value="1"/>
</dbReference>
<evidence type="ECO:0000256" key="11">
    <source>
        <dbReference type="ARBA" id="ARBA00022989"/>
    </source>
</evidence>
<evidence type="ECO:0000313" key="17">
    <source>
        <dbReference type="EMBL" id="RED55089.1"/>
    </source>
</evidence>
<dbReference type="OrthoDB" id="9786919at2"/>
<dbReference type="EMBL" id="QRDY01000019">
    <property type="protein sequence ID" value="RED55089.1"/>
    <property type="molecule type" value="Genomic_DNA"/>
</dbReference>
<keyword evidence="9 17" id="KW-0418">Kinase</keyword>
<dbReference type="GO" id="GO:0000155">
    <property type="term" value="F:phosphorelay sensor kinase activity"/>
    <property type="evidence" value="ECO:0007669"/>
    <property type="project" value="InterPro"/>
</dbReference>
<proteinExistence type="predicted"/>
<keyword evidence="5" id="KW-0597">Phosphoprotein</keyword>
<dbReference type="PROSITE" id="PS50885">
    <property type="entry name" value="HAMP"/>
    <property type="match status" value="1"/>
</dbReference>
<comment type="caution">
    <text evidence="17">The sequence shown here is derived from an EMBL/GenBank/DDBJ whole genome shotgun (WGS) entry which is preliminary data.</text>
</comment>
<dbReference type="Gene3D" id="3.30.565.10">
    <property type="entry name" value="Histidine kinase-like ATPase, C-terminal domain"/>
    <property type="match status" value="1"/>
</dbReference>
<evidence type="ECO:0000256" key="5">
    <source>
        <dbReference type="ARBA" id="ARBA00022553"/>
    </source>
</evidence>
<evidence type="ECO:0000256" key="6">
    <source>
        <dbReference type="ARBA" id="ARBA00022679"/>
    </source>
</evidence>
<dbReference type="AlphaFoldDB" id="A0A3D9I0E0"/>
<keyword evidence="10" id="KW-0067">ATP-binding</keyword>
<dbReference type="SMART" id="SM00304">
    <property type="entry name" value="HAMP"/>
    <property type="match status" value="1"/>
</dbReference>
<comment type="catalytic activity">
    <reaction evidence="1">
        <text>ATP + protein L-histidine = ADP + protein N-phospho-L-histidine.</text>
        <dbReference type="EC" id="2.7.13.3"/>
    </reaction>
</comment>
<reference evidence="17 18" key="1">
    <citation type="submission" date="2018-07" db="EMBL/GenBank/DDBJ databases">
        <title>Genomic Encyclopedia of Type Strains, Phase III (KMG-III): the genomes of soil and plant-associated and newly described type strains.</title>
        <authorList>
            <person name="Whitman W."/>
        </authorList>
    </citation>
    <scope>NUCLEOTIDE SEQUENCE [LARGE SCALE GENOMIC DNA]</scope>
    <source>
        <strain evidence="17 18">CECT 8236</strain>
    </source>
</reference>
<dbReference type="Proteomes" id="UP000256869">
    <property type="component" value="Unassembled WGS sequence"/>
</dbReference>
<organism evidence="17 18">
    <name type="scientific">Cohnella lupini</name>
    <dbReference type="NCBI Taxonomy" id="1294267"/>
    <lineage>
        <taxon>Bacteria</taxon>
        <taxon>Bacillati</taxon>
        <taxon>Bacillota</taxon>
        <taxon>Bacilli</taxon>
        <taxon>Bacillales</taxon>
        <taxon>Paenibacillaceae</taxon>
        <taxon>Cohnella</taxon>
    </lineage>
</organism>
<dbReference type="Gene3D" id="6.10.340.10">
    <property type="match status" value="1"/>
</dbReference>
<dbReference type="SUPFAM" id="SSF55874">
    <property type="entry name" value="ATPase domain of HSP90 chaperone/DNA topoisomerase II/histidine kinase"/>
    <property type="match status" value="1"/>
</dbReference>
<keyword evidence="6" id="KW-0808">Transferase</keyword>
<dbReference type="PRINTS" id="PR00344">
    <property type="entry name" value="BCTRLSENSOR"/>
</dbReference>
<dbReference type="EC" id="2.7.13.3" evidence="3"/>
<sequence length="477" mass="55156">MKLWHKVFLCTFLLFEVLFNGASFYLIEHNFNRNLKAEIDRGLTERRAIASQMQSDWSYVLSLSNNLGVKTDDSIQLIRNNSQKYIRTFDNDRVFLEISDSAQIEVFNNFNRRINGKRPELDAPSSDRPVYILRDIGKQTYLFVTGKLMLGGTGFTMSYIRDISGVYSDKSAQFRLFFQINIIITFILGVGLYWVIRYLTRSIRSLTQSAQTVARGLYSQRVRVHSDDEIGILAQNFNRMADAVEEKVIELEVTAMQRQKFIDVLTHELRTPLTSIIGYADLLRTTKYNEEVFFKAMNYIYSEGRRLESLSFKLMDLILIGNEMPKLKQQDIMPLCLDVEEALQPRLERLKLTLVLSIEPYRLFTEKDLFMLLCTNLLDNAIKASRDGGRIYLRGYLVDHHYYAIEVEDEGIGIPEQDVPKVFEPFFMVDKARTRSQHGAGLGLAICSEIVKLHEGRIEITSREEVGTQVKILFPHI</sequence>
<dbReference type="CDD" id="cd00075">
    <property type="entry name" value="HATPase"/>
    <property type="match status" value="1"/>
</dbReference>
<dbReference type="SUPFAM" id="SSF158472">
    <property type="entry name" value="HAMP domain-like"/>
    <property type="match status" value="1"/>
</dbReference>
<dbReference type="SMART" id="SM00387">
    <property type="entry name" value="HATPase_c"/>
    <property type="match status" value="1"/>
</dbReference>
<dbReference type="CDD" id="cd06225">
    <property type="entry name" value="HAMP"/>
    <property type="match status" value="1"/>
</dbReference>
<dbReference type="PROSITE" id="PS50109">
    <property type="entry name" value="HIS_KIN"/>
    <property type="match status" value="1"/>
</dbReference>
<accession>A0A3D9I0E0</accession>
<evidence type="ECO:0000259" key="16">
    <source>
        <dbReference type="PROSITE" id="PS50885"/>
    </source>
</evidence>
<dbReference type="InterPro" id="IPR003660">
    <property type="entry name" value="HAMP_dom"/>
</dbReference>
<dbReference type="InterPro" id="IPR004358">
    <property type="entry name" value="Sig_transdc_His_kin-like_C"/>
</dbReference>
<evidence type="ECO:0000256" key="14">
    <source>
        <dbReference type="SAM" id="Phobius"/>
    </source>
</evidence>
<evidence type="ECO:0000256" key="3">
    <source>
        <dbReference type="ARBA" id="ARBA00012438"/>
    </source>
</evidence>
<name>A0A3D9I0E0_9BACL</name>
<dbReference type="RefSeq" id="WP_115994958.1">
    <property type="nucleotide sequence ID" value="NZ_QRDY01000019.1"/>
</dbReference>
<feature type="transmembrane region" description="Helical" evidence="14">
    <location>
        <begin position="141"/>
        <end position="160"/>
    </location>
</feature>
<dbReference type="InterPro" id="IPR036097">
    <property type="entry name" value="HisK_dim/P_sf"/>
</dbReference>
<evidence type="ECO:0000313" key="18">
    <source>
        <dbReference type="Proteomes" id="UP000256869"/>
    </source>
</evidence>
<evidence type="ECO:0000256" key="7">
    <source>
        <dbReference type="ARBA" id="ARBA00022692"/>
    </source>
</evidence>
<dbReference type="PANTHER" id="PTHR45528">
    <property type="entry name" value="SENSOR HISTIDINE KINASE CPXA"/>
    <property type="match status" value="1"/>
</dbReference>
<evidence type="ECO:0000256" key="4">
    <source>
        <dbReference type="ARBA" id="ARBA00022475"/>
    </source>
</evidence>
<dbReference type="InterPro" id="IPR036890">
    <property type="entry name" value="HATPase_C_sf"/>
</dbReference>
<evidence type="ECO:0000256" key="8">
    <source>
        <dbReference type="ARBA" id="ARBA00022741"/>
    </source>
</evidence>
<keyword evidence="11 14" id="KW-1133">Transmembrane helix</keyword>
<evidence type="ECO:0000256" key="1">
    <source>
        <dbReference type="ARBA" id="ARBA00000085"/>
    </source>
</evidence>
<keyword evidence="8" id="KW-0547">Nucleotide-binding</keyword>
<keyword evidence="18" id="KW-1185">Reference proteome</keyword>
<gene>
    <name evidence="17" type="ORF">DFP95_11924</name>
</gene>
<dbReference type="SUPFAM" id="SSF47384">
    <property type="entry name" value="Homodimeric domain of signal transducing histidine kinase"/>
    <property type="match status" value="1"/>
</dbReference>
<comment type="subcellular location">
    <subcellularLocation>
        <location evidence="2">Cell membrane</location>
        <topology evidence="2">Multi-pass membrane protein</topology>
    </subcellularLocation>
</comment>
<dbReference type="PANTHER" id="PTHR45528:SF1">
    <property type="entry name" value="SENSOR HISTIDINE KINASE CPXA"/>
    <property type="match status" value="1"/>
</dbReference>
<dbReference type="InterPro" id="IPR050398">
    <property type="entry name" value="HssS/ArlS-like"/>
</dbReference>
<feature type="transmembrane region" description="Helical" evidence="14">
    <location>
        <begin position="172"/>
        <end position="196"/>
    </location>
</feature>
<dbReference type="CDD" id="cd00082">
    <property type="entry name" value="HisKA"/>
    <property type="match status" value="1"/>
</dbReference>
<keyword evidence="13 14" id="KW-0472">Membrane</keyword>
<dbReference type="Pfam" id="PF00672">
    <property type="entry name" value="HAMP"/>
    <property type="match status" value="1"/>
</dbReference>
<evidence type="ECO:0000256" key="2">
    <source>
        <dbReference type="ARBA" id="ARBA00004651"/>
    </source>
</evidence>
<dbReference type="InterPro" id="IPR005467">
    <property type="entry name" value="His_kinase_dom"/>
</dbReference>
<dbReference type="Pfam" id="PF00512">
    <property type="entry name" value="HisKA"/>
    <property type="match status" value="1"/>
</dbReference>
<protein>
    <recommendedName>
        <fullName evidence="3">histidine kinase</fullName>
        <ecNumber evidence="3">2.7.13.3</ecNumber>
    </recommendedName>
</protein>
<keyword evidence="4" id="KW-1003">Cell membrane</keyword>
<dbReference type="GO" id="GO:0005524">
    <property type="term" value="F:ATP binding"/>
    <property type="evidence" value="ECO:0007669"/>
    <property type="project" value="UniProtKB-KW"/>
</dbReference>
<dbReference type="InterPro" id="IPR003594">
    <property type="entry name" value="HATPase_dom"/>
</dbReference>
<evidence type="ECO:0000256" key="9">
    <source>
        <dbReference type="ARBA" id="ARBA00022777"/>
    </source>
</evidence>
<evidence type="ECO:0000256" key="12">
    <source>
        <dbReference type="ARBA" id="ARBA00023012"/>
    </source>
</evidence>
<evidence type="ECO:0000256" key="10">
    <source>
        <dbReference type="ARBA" id="ARBA00022840"/>
    </source>
</evidence>
<feature type="domain" description="HAMP" evidence="16">
    <location>
        <begin position="197"/>
        <end position="249"/>
    </location>
</feature>
<dbReference type="InterPro" id="IPR003661">
    <property type="entry name" value="HisK_dim/P_dom"/>
</dbReference>
<evidence type="ECO:0000256" key="13">
    <source>
        <dbReference type="ARBA" id="ARBA00023136"/>
    </source>
</evidence>
<feature type="transmembrane region" description="Helical" evidence="14">
    <location>
        <begin position="6"/>
        <end position="27"/>
    </location>
</feature>
<dbReference type="Pfam" id="PF02518">
    <property type="entry name" value="HATPase_c"/>
    <property type="match status" value="1"/>
</dbReference>